<evidence type="ECO:0000256" key="4">
    <source>
        <dbReference type="ARBA" id="ARBA00022692"/>
    </source>
</evidence>
<comment type="caution">
    <text evidence="10">The sequence shown here is derived from an EMBL/GenBank/DDBJ whole genome shotgun (WGS) entry which is preliminary data.</text>
</comment>
<evidence type="ECO:0000256" key="5">
    <source>
        <dbReference type="ARBA" id="ARBA00022792"/>
    </source>
</evidence>
<comment type="similarity">
    <text evidence="2 9">Belongs to the mitochondrial pyruvate carrier (MPC) (TC 2.A.105) family.</text>
</comment>
<comment type="subcellular location">
    <subcellularLocation>
        <location evidence="1 9">Mitochondrion inner membrane</location>
        <topology evidence="1 9">Multi-pass membrane protein</topology>
    </subcellularLocation>
</comment>
<dbReference type="GO" id="GO:0006850">
    <property type="term" value="P:pyruvate import into mitochondria"/>
    <property type="evidence" value="ECO:0007669"/>
    <property type="project" value="InterPro"/>
</dbReference>
<evidence type="ECO:0000313" key="11">
    <source>
        <dbReference type="Proteomes" id="UP000307173"/>
    </source>
</evidence>
<dbReference type="STRING" id="52247.A0A4T0X270"/>
<keyword evidence="5 9" id="KW-0999">Mitochondrion inner membrane</keyword>
<comment type="function">
    <text evidence="9">Mediates the uptake of pyruvate into mitochondria.</text>
</comment>
<evidence type="ECO:0000256" key="8">
    <source>
        <dbReference type="ARBA" id="ARBA00023136"/>
    </source>
</evidence>
<keyword evidence="3 9" id="KW-0813">Transport</keyword>
<reference evidence="10 11" key="1">
    <citation type="journal article" date="2019" name="Front. Genet.">
        <title>Whole-Genome Sequencing of the Opportunistic Yeast Pathogen Candida inconspicua Uncovers Its Hybrid Origin.</title>
        <authorList>
            <person name="Mixao V."/>
            <person name="Hansen A.P."/>
            <person name="Saus E."/>
            <person name="Boekhout T."/>
            <person name="Lass-Florl C."/>
            <person name="Gabaldon T."/>
        </authorList>
    </citation>
    <scope>NUCLEOTIDE SEQUENCE [LARGE SCALE GENOMIC DNA]</scope>
    <source>
        <strain evidence="10 11">CBS 180</strain>
    </source>
</reference>
<keyword evidence="7 9" id="KW-0496">Mitochondrion</keyword>
<dbReference type="OrthoDB" id="869189at2759"/>
<evidence type="ECO:0000256" key="7">
    <source>
        <dbReference type="ARBA" id="ARBA00023128"/>
    </source>
</evidence>
<evidence type="ECO:0000256" key="3">
    <source>
        <dbReference type="ARBA" id="ARBA00022448"/>
    </source>
</evidence>
<dbReference type="Proteomes" id="UP000307173">
    <property type="component" value="Unassembled WGS sequence"/>
</dbReference>
<keyword evidence="8" id="KW-0472">Membrane</keyword>
<dbReference type="PANTHER" id="PTHR14154">
    <property type="entry name" value="UPF0041 BRAIN PROTEIN 44-RELATED"/>
    <property type="match status" value="1"/>
</dbReference>
<keyword evidence="4" id="KW-0812">Transmembrane</keyword>
<keyword evidence="6" id="KW-1133">Transmembrane helix</keyword>
<dbReference type="Pfam" id="PF03650">
    <property type="entry name" value="MPC"/>
    <property type="match status" value="1"/>
</dbReference>
<accession>A0A4T0X270</accession>
<organism evidence="10 11">
    <name type="scientific">Pichia inconspicua</name>
    <dbReference type="NCBI Taxonomy" id="52247"/>
    <lineage>
        <taxon>Eukaryota</taxon>
        <taxon>Fungi</taxon>
        <taxon>Dikarya</taxon>
        <taxon>Ascomycota</taxon>
        <taxon>Saccharomycotina</taxon>
        <taxon>Pichiomycetes</taxon>
        <taxon>Pichiales</taxon>
        <taxon>Pichiaceae</taxon>
        <taxon>Pichia</taxon>
    </lineage>
</organism>
<evidence type="ECO:0000256" key="9">
    <source>
        <dbReference type="RuleBase" id="RU363100"/>
    </source>
</evidence>
<dbReference type="EMBL" id="SELW01000355">
    <property type="protein sequence ID" value="TID28957.1"/>
    <property type="molecule type" value="Genomic_DNA"/>
</dbReference>
<evidence type="ECO:0000256" key="2">
    <source>
        <dbReference type="ARBA" id="ARBA00006416"/>
    </source>
</evidence>
<evidence type="ECO:0000313" key="10">
    <source>
        <dbReference type="EMBL" id="TID28957.1"/>
    </source>
</evidence>
<name>A0A4T0X270_9ASCO</name>
<keyword evidence="11" id="KW-1185">Reference proteome</keyword>
<gene>
    <name evidence="10" type="ORF">CANINC_002225</name>
</gene>
<evidence type="ECO:0000256" key="1">
    <source>
        <dbReference type="ARBA" id="ARBA00004448"/>
    </source>
</evidence>
<sequence length="120" mass="13449">MSAAGSSAFARFMASETGPRTVHFWAPVMKWALVFAGANEMTRPVDKVSPTQQLSLFATGAIWTRWSLIIKPKNYLLASVNFFLGAVSLVQLTRITNWRIRELNESPKECAKYIIGIKNK</sequence>
<proteinExistence type="inferred from homology"/>
<dbReference type="AlphaFoldDB" id="A0A4T0X270"/>
<protein>
    <recommendedName>
        <fullName evidence="9">Mitochondrial pyruvate carrier</fullName>
    </recommendedName>
</protein>
<dbReference type="GO" id="GO:0005743">
    <property type="term" value="C:mitochondrial inner membrane"/>
    <property type="evidence" value="ECO:0007669"/>
    <property type="project" value="UniProtKB-SubCell"/>
</dbReference>
<dbReference type="InterPro" id="IPR005336">
    <property type="entry name" value="MPC"/>
</dbReference>
<evidence type="ECO:0000256" key="6">
    <source>
        <dbReference type="ARBA" id="ARBA00022989"/>
    </source>
</evidence>